<evidence type="ECO:0000256" key="4">
    <source>
        <dbReference type="ARBA" id="ARBA00038402"/>
    </source>
</evidence>
<dbReference type="Pfam" id="PF04032">
    <property type="entry name" value="Rpr2"/>
    <property type="match status" value="1"/>
</dbReference>
<dbReference type="GO" id="GO:0008033">
    <property type="term" value="P:tRNA processing"/>
    <property type="evidence" value="ECO:0007669"/>
    <property type="project" value="UniProtKB-KW"/>
</dbReference>
<dbReference type="GO" id="GO:0046872">
    <property type="term" value="F:metal ion binding"/>
    <property type="evidence" value="ECO:0007669"/>
    <property type="project" value="UniProtKB-KW"/>
</dbReference>
<dbReference type="PANTHER" id="PTHR14742">
    <property type="entry name" value="RIBONUCLEASE P SUBUNIT P21"/>
    <property type="match status" value="1"/>
</dbReference>
<evidence type="ECO:0000256" key="3">
    <source>
        <dbReference type="ARBA" id="ARBA00022833"/>
    </source>
</evidence>
<sequence length="226" mass="25373">MIPARALLLPEIAVVSVENSRQLEKRFTFLWQTAYRLLLTDDVLANHMIASMMQLARAHHAQLPQTVLDFICERCGGLLEPSVSADVGVVPQSRTSLANRRLARQQRRAQQQSDTIGTRLIRETLSTSVRVTCHRCQYITDRPGTSVVHKAKTKKRGREEQQTTSVASNTKKRKTLNEEAVPSSPPRKLLDGPKKRKKKKKTRPNAAVIAVKTNLNSFLQGLNSCK</sequence>
<keyword evidence="3" id="KW-0862">Zinc</keyword>
<dbReference type="AlphaFoldDB" id="A0AAV0UHX4"/>
<evidence type="ECO:0000256" key="1">
    <source>
        <dbReference type="ARBA" id="ARBA00022694"/>
    </source>
</evidence>
<comment type="similarity">
    <text evidence="4">Belongs to the eukaryotic/archaeal RNase P protein component 4 family.</text>
</comment>
<dbReference type="PANTHER" id="PTHR14742:SF0">
    <property type="entry name" value="RIBONUCLEASE P PROTEIN SUBUNIT P21"/>
    <property type="match status" value="1"/>
</dbReference>
<dbReference type="GO" id="GO:0005655">
    <property type="term" value="C:nucleolar ribonuclease P complex"/>
    <property type="evidence" value="ECO:0007669"/>
    <property type="project" value="TreeGrafter"/>
</dbReference>
<feature type="region of interest" description="Disordered" evidence="5">
    <location>
        <begin position="147"/>
        <end position="206"/>
    </location>
</feature>
<feature type="compositionally biased region" description="Basic residues" evidence="5">
    <location>
        <begin position="194"/>
        <end position="203"/>
    </location>
</feature>
<organism evidence="6 7">
    <name type="scientific">Peronospora destructor</name>
    <dbReference type="NCBI Taxonomy" id="86335"/>
    <lineage>
        <taxon>Eukaryota</taxon>
        <taxon>Sar</taxon>
        <taxon>Stramenopiles</taxon>
        <taxon>Oomycota</taxon>
        <taxon>Peronosporomycetes</taxon>
        <taxon>Peronosporales</taxon>
        <taxon>Peronosporaceae</taxon>
        <taxon>Peronospora</taxon>
    </lineage>
</organism>
<dbReference type="Proteomes" id="UP001162029">
    <property type="component" value="Unassembled WGS sequence"/>
</dbReference>
<gene>
    <name evidence="6" type="ORF">PDE001_LOCUS5999</name>
</gene>
<keyword evidence="2" id="KW-0479">Metal-binding</keyword>
<keyword evidence="7" id="KW-1185">Reference proteome</keyword>
<evidence type="ECO:0000313" key="7">
    <source>
        <dbReference type="Proteomes" id="UP001162029"/>
    </source>
</evidence>
<dbReference type="EMBL" id="CANTFM010001124">
    <property type="protein sequence ID" value="CAI5735375.1"/>
    <property type="molecule type" value="Genomic_DNA"/>
</dbReference>
<comment type="caution">
    <text evidence="6">The sequence shown here is derived from an EMBL/GenBank/DDBJ whole genome shotgun (WGS) entry which is preliminary data.</text>
</comment>
<keyword evidence="1" id="KW-0819">tRNA processing</keyword>
<accession>A0AAV0UHX4</accession>
<evidence type="ECO:0008006" key="8">
    <source>
        <dbReference type="Google" id="ProtNLM"/>
    </source>
</evidence>
<protein>
    <recommendedName>
        <fullName evidence="8">RNAse P Rpr2/Rpp21 subunit domain-containing protein</fullName>
    </recommendedName>
</protein>
<proteinExistence type="inferred from homology"/>
<dbReference type="InterPro" id="IPR007175">
    <property type="entry name" value="Rpr2/Snm1/Rpp21"/>
</dbReference>
<evidence type="ECO:0000313" key="6">
    <source>
        <dbReference type="EMBL" id="CAI5735375.1"/>
    </source>
</evidence>
<reference evidence="6" key="1">
    <citation type="submission" date="2022-12" db="EMBL/GenBank/DDBJ databases">
        <authorList>
            <person name="Webb A."/>
        </authorList>
    </citation>
    <scope>NUCLEOTIDE SEQUENCE</scope>
    <source>
        <strain evidence="6">Pd1</strain>
    </source>
</reference>
<name>A0AAV0UHX4_9STRA</name>
<evidence type="ECO:0000256" key="2">
    <source>
        <dbReference type="ARBA" id="ARBA00022723"/>
    </source>
</evidence>
<evidence type="ECO:0000256" key="5">
    <source>
        <dbReference type="SAM" id="MobiDB-lite"/>
    </source>
</evidence>